<dbReference type="EMBL" id="VCAU01000114">
    <property type="protein sequence ID" value="KAF9884694.1"/>
    <property type="molecule type" value="Genomic_DNA"/>
</dbReference>
<evidence type="ECO:0000313" key="6">
    <source>
        <dbReference type="EMBL" id="KAF9884694.1"/>
    </source>
</evidence>
<dbReference type="Pfam" id="PF00172">
    <property type="entry name" value="Zn_clus"/>
    <property type="match status" value="1"/>
</dbReference>
<dbReference type="PANTHER" id="PTHR38111">
    <property type="entry name" value="ZN(2)-C6 FUNGAL-TYPE DOMAIN-CONTAINING PROTEIN-RELATED"/>
    <property type="match status" value="1"/>
</dbReference>
<dbReference type="AlphaFoldDB" id="A0AAD4CDW9"/>
<comment type="caution">
    <text evidence="6">The sequence shown here is derived from an EMBL/GenBank/DDBJ whole genome shotgun (WGS) entry which is preliminary data.</text>
</comment>
<name>A0AAD4CDW9_ASPNN</name>
<gene>
    <name evidence="6" type="ORF">FE257_001323</name>
</gene>
<dbReference type="InterPro" id="IPR036864">
    <property type="entry name" value="Zn2-C6_fun-type_DNA-bd_sf"/>
</dbReference>
<dbReference type="GO" id="GO:0000981">
    <property type="term" value="F:DNA-binding transcription factor activity, RNA polymerase II-specific"/>
    <property type="evidence" value="ECO:0007669"/>
    <property type="project" value="InterPro"/>
</dbReference>
<dbReference type="GO" id="GO:0009893">
    <property type="term" value="P:positive regulation of metabolic process"/>
    <property type="evidence" value="ECO:0007669"/>
    <property type="project" value="UniProtKB-ARBA"/>
</dbReference>
<dbReference type="SMART" id="SM00066">
    <property type="entry name" value="GAL4"/>
    <property type="match status" value="1"/>
</dbReference>
<feature type="domain" description="Zn(2)-C6 fungal-type" evidence="5">
    <location>
        <begin position="10"/>
        <end position="40"/>
    </location>
</feature>
<protein>
    <recommendedName>
        <fullName evidence="5">Zn(2)-C6 fungal-type domain-containing protein</fullName>
    </recommendedName>
</protein>
<evidence type="ECO:0000313" key="7">
    <source>
        <dbReference type="Proteomes" id="UP001194746"/>
    </source>
</evidence>
<evidence type="ECO:0000256" key="4">
    <source>
        <dbReference type="ARBA" id="ARBA00023242"/>
    </source>
</evidence>
<organism evidence="6 7">
    <name type="scientific">Aspergillus nanangensis</name>
    <dbReference type="NCBI Taxonomy" id="2582783"/>
    <lineage>
        <taxon>Eukaryota</taxon>
        <taxon>Fungi</taxon>
        <taxon>Dikarya</taxon>
        <taxon>Ascomycota</taxon>
        <taxon>Pezizomycotina</taxon>
        <taxon>Eurotiomycetes</taxon>
        <taxon>Eurotiomycetidae</taxon>
        <taxon>Eurotiales</taxon>
        <taxon>Aspergillaceae</taxon>
        <taxon>Aspergillus</taxon>
        <taxon>Aspergillus subgen. Circumdati</taxon>
    </lineage>
</organism>
<keyword evidence="2" id="KW-0238">DNA-binding</keyword>
<sequence length="524" mass="60500">MGRPLWRSSKCTTCRARKVKCDEARPVCRSCRRAGVKCEWRYGDSFVYLPTTAKHTSGSMVVRDSVSGQLPDLLDYCTLAGSDQYRLGIHPSMGRLYEVQILSSFLSEYIPQEAVRGAIVAGHQTFSWFESLPDQQGKRRLMDISLATLSLFFLGTKYGDPNALYCSQIYYNYLMREIQGLQHSNEDLIGIAAILSIHGIYNSSHQDNSWMIHVRSACKLLEERGPYNPVDKRLFCLIRTSAVYDACGQRKSTFMSRPEWRALAPKDEPFEQILNIYTFLPSLQELRDRICDAADHPEVLVPLREEFLCIFTQAYTQFRQGYRYLLGCREELPFRTRTAVPNDLLLLQERPDLADVFPEVIEFTDQYTFQIILLCWTGFFIMYWEASEVMRILDTDFGDAQFSRSPPHTTPGCHARIDEDECRLTCWPSQPDQQIETTVREVEALATIFATRICQAMSFCDKYPFGSALKLPSLSPLWIVQQFFHGRSDRRWLWCKTVLHSFPSRSVGFGYILSNMSFQEYKTI</sequence>
<reference evidence="6" key="2">
    <citation type="submission" date="2020-02" db="EMBL/GenBank/DDBJ databases">
        <authorList>
            <person name="Gilchrist C.L.M."/>
            <person name="Chooi Y.-H."/>
        </authorList>
    </citation>
    <scope>NUCLEOTIDE SEQUENCE</scope>
    <source>
        <strain evidence="6">MST-FP2251</strain>
    </source>
</reference>
<dbReference type="SUPFAM" id="SSF57701">
    <property type="entry name" value="Zn2/Cys6 DNA-binding domain"/>
    <property type="match status" value="1"/>
</dbReference>
<evidence type="ECO:0000256" key="1">
    <source>
        <dbReference type="ARBA" id="ARBA00023015"/>
    </source>
</evidence>
<keyword evidence="3" id="KW-0804">Transcription</keyword>
<reference evidence="6" key="1">
    <citation type="journal article" date="2019" name="Beilstein J. Org. Chem.">
        <title>Nanangenines: drimane sesquiterpenoids as the dominant metabolite cohort of a novel Australian fungus, Aspergillus nanangensis.</title>
        <authorList>
            <person name="Lacey H.J."/>
            <person name="Gilchrist C.L.M."/>
            <person name="Crombie A."/>
            <person name="Kalaitzis J.A."/>
            <person name="Vuong D."/>
            <person name="Rutledge P.J."/>
            <person name="Turner P."/>
            <person name="Pitt J.I."/>
            <person name="Lacey E."/>
            <person name="Chooi Y.H."/>
            <person name="Piggott A.M."/>
        </authorList>
    </citation>
    <scope>NUCLEOTIDE SEQUENCE</scope>
    <source>
        <strain evidence="6">MST-FP2251</strain>
    </source>
</reference>
<dbReference type="CDD" id="cd00067">
    <property type="entry name" value="GAL4"/>
    <property type="match status" value="1"/>
</dbReference>
<dbReference type="Gene3D" id="4.10.240.10">
    <property type="entry name" value="Zn(2)-C6 fungal-type DNA-binding domain"/>
    <property type="match status" value="1"/>
</dbReference>
<dbReference type="Proteomes" id="UP001194746">
    <property type="component" value="Unassembled WGS sequence"/>
</dbReference>
<dbReference type="GO" id="GO:0003677">
    <property type="term" value="F:DNA binding"/>
    <property type="evidence" value="ECO:0007669"/>
    <property type="project" value="UniProtKB-KW"/>
</dbReference>
<dbReference type="PROSITE" id="PS50048">
    <property type="entry name" value="ZN2_CY6_FUNGAL_2"/>
    <property type="match status" value="1"/>
</dbReference>
<dbReference type="InterPro" id="IPR001138">
    <property type="entry name" value="Zn2Cys6_DnaBD"/>
</dbReference>
<dbReference type="GO" id="GO:0008270">
    <property type="term" value="F:zinc ion binding"/>
    <property type="evidence" value="ECO:0007669"/>
    <property type="project" value="InterPro"/>
</dbReference>
<evidence type="ECO:0000259" key="5">
    <source>
        <dbReference type="PROSITE" id="PS50048"/>
    </source>
</evidence>
<dbReference type="InterPro" id="IPR053178">
    <property type="entry name" value="Osmoadaptation_assoc"/>
</dbReference>
<keyword evidence="4" id="KW-0539">Nucleus</keyword>
<evidence type="ECO:0000256" key="2">
    <source>
        <dbReference type="ARBA" id="ARBA00023125"/>
    </source>
</evidence>
<keyword evidence="7" id="KW-1185">Reference proteome</keyword>
<accession>A0AAD4CDW9</accession>
<proteinExistence type="predicted"/>
<dbReference type="PANTHER" id="PTHR38111:SF2">
    <property type="entry name" value="FINGER DOMAIN PROTEIN, PUTATIVE (AFU_ORTHOLOGUE AFUA_1G01560)-RELATED"/>
    <property type="match status" value="1"/>
</dbReference>
<evidence type="ECO:0000256" key="3">
    <source>
        <dbReference type="ARBA" id="ARBA00023163"/>
    </source>
</evidence>
<keyword evidence="1" id="KW-0805">Transcription regulation</keyword>